<accession>A0AC59ZS74</accession>
<protein>
    <submittedName>
        <fullName evidence="1">Uncharacterized protein</fullName>
    </submittedName>
</protein>
<reference evidence="1" key="2">
    <citation type="submission" date="2025-03" db="EMBL/GenBank/DDBJ databases">
        <authorList>
            <consortium name="ELIXIR-Norway"/>
            <consortium name="Elixir Norway"/>
        </authorList>
    </citation>
    <scope>NUCLEOTIDE SEQUENCE</scope>
</reference>
<evidence type="ECO:0000313" key="1">
    <source>
        <dbReference type="EMBL" id="CAN0493764.1"/>
    </source>
</evidence>
<organism evidence="1 2">
    <name type="scientific">Rangifer tarandus platyrhynchus</name>
    <name type="common">Svalbard reindeer</name>
    <dbReference type="NCBI Taxonomy" id="3082113"/>
    <lineage>
        <taxon>Eukaryota</taxon>
        <taxon>Metazoa</taxon>
        <taxon>Chordata</taxon>
        <taxon>Craniata</taxon>
        <taxon>Vertebrata</taxon>
        <taxon>Euteleostomi</taxon>
        <taxon>Mammalia</taxon>
        <taxon>Eutheria</taxon>
        <taxon>Laurasiatheria</taxon>
        <taxon>Artiodactyla</taxon>
        <taxon>Ruminantia</taxon>
        <taxon>Pecora</taxon>
        <taxon>Cervidae</taxon>
        <taxon>Odocoileinae</taxon>
        <taxon>Rangifer</taxon>
    </lineage>
</organism>
<proteinExistence type="predicted"/>
<dbReference type="EMBL" id="OX596117">
    <property type="protein sequence ID" value="CAN0493764.1"/>
    <property type="molecule type" value="Genomic_DNA"/>
</dbReference>
<gene>
    <name evidence="1" type="ORF">MRATA1EN22A_LOCUS21831</name>
</gene>
<evidence type="ECO:0000313" key="2">
    <source>
        <dbReference type="Proteomes" id="UP001162501"/>
    </source>
</evidence>
<sequence>MQSPSWLAPSEVLPMASSVCTRLPPSARSSTMSPFIQKAVCQCLRGDFLGQNPGVSIQLKLPSKAECPPKGGAFLRDPDASFCTAHSPFASSSTFGAQVHSPLQALPAHGHASVLTSRVFHDSCLSCPLPGARVTPCYDPFSTTPEFTPLR</sequence>
<reference evidence="1" key="1">
    <citation type="submission" date="2023-05" db="EMBL/GenBank/DDBJ databases">
        <authorList>
            <consortium name="ELIXIR-Norway"/>
        </authorList>
    </citation>
    <scope>NUCLEOTIDE SEQUENCE</scope>
</reference>
<name>A0AC59ZS74_RANTA</name>
<dbReference type="Proteomes" id="UP001162501">
    <property type="component" value="Chromosome 33"/>
</dbReference>